<evidence type="ECO:0000313" key="3">
    <source>
        <dbReference type="Proteomes" id="UP000479710"/>
    </source>
</evidence>
<accession>A0A6G1EMF6</accession>
<keyword evidence="3" id="KW-1185">Reference proteome</keyword>
<evidence type="ECO:0000256" key="1">
    <source>
        <dbReference type="SAM" id="SignalP"/>
    </source>
</evidence>
<feature type="signal peptide" evidence="1">
    <location>
        <begin position="1"/>
        <end position="24"/>
    </location>
</feature>
<protein>
    <recommendedName>
        <fullName evidence="4">Cupin type-1 domain-containing protein</fullName>
    </recommendedName>
</protein>
<name>A0A6G1EMF6_9ORYZ</name>
<reference evidence="2 3" key="1">
    <citation type="submission" date="2019-11" db="EMBL/GenBank/DDBJ databases">
        <title>Whole genome sequence of Oryza granulata.</title>
        <authorList>
            <person name="Li W."/>
        </authorList>
    </citation>
    <scope>NUCLEOTIDE SEQUENCE [LARGE SCALE GENOMIC DNA]</scope>
    <source>
        <strain evidence="3">cv. Menghai</strain>
        <tissue evidence="2">Leaf</tissue>
    </source>
</reference>
<keyword evidence="1" id="KW-0732">Signal</keyword>
<dbReference type="EMBL" id="SPHZ02000003">
    <property type="protein sequence ID" value="KAF0925803.1"/>
    <property type="molecule type" value="Genomic_DNA"/>
</dbReference>
<sequence>MATTRVHYRCCFLFVALAFAVAAARVPPSFSGIAGGDDVGNVPAAFGAHSNHEFLRSPARVVIRHDVPGGQNPIHNNPSPPSIVGYPRKSGTAGSGVSYLAVIV</sequence>
<dbReference type="Proteomes" id="UP000479710">
    <property type="component" value="Unassembled WGS sequence"/>
</dbReference>
<proteinExistence type="predicted"/>
<comment type="caution">
    <text evidence="2">The sequence shown here is derived from an EMBL/GenBank/DDBJ whole genome shotgun (WGS) entry which is preliminary data.</text>
</comment>
<gene>
    <name evidence="2" type="ORF">E2562_018459</name>
</gene>
<dbReference type="AlphaFoldDB" id="A0A6G1EMF6"/>
<organism evidence="2 3">
    <name type="scientific">Oryza meyeriana var. granulata</name>
    <dbReference type="NCBI Taxonomy" id="110450"/>
    <lineage>
        <taxon>Eukaryota</taxon>
        <taxon>Viridiplantae</taxon>
        <taxon>Streptophyta</taxon>
        <taxon>Embryophyta</taxon>
        <taxon>Tracheophyta</taxon>
        <taxon>Spermatophyta</taxon>
        <taxon>Magnoliopsida</taxon>
        <taxon>Liliopsida</taxon>
        <taxon>Poales</taxon>
        <taxon>Poaceae</taxon>
        <taxon>BOP clade</taxon>
        <taxon>Oryzoideae</taxon>
        <taxon>Oryzeae</taxon>
        <taxon>Oryzinae</taxon>
        <taxon>Oryza</taxon>
        <taxon>Oryza meyeriana</taxon>
    </lineage>
</organism>
<feature type="chain" id="PRO_5026083770" description="Cupin type-1 domain-containing protein" evidence="1">
    <location>
        <begin position="25"/>
        <end position="104"/>
    </location>
</feature>
<evidence type="ECO:0008006" key="4">
    <source>
        <dbReference type="Google" id="ProtNLM"/>
    </source>
</evidence>
<evidence type="ECO:0000313" key="2">
    <source>
        <dbReference type="EMBL" id="KAF0925803.1"/>
    </source>
</evidence>